<dbReference type="InterPro" id="IPR014751">
    <property type="entry name" value="XRCC4-like_C"/>
</dbReference>
<dbReference type="SUPFAM" id="SSF58022">
    <property type="entry name" value="XRCC4, C-terminal oligomerization domain"/>
    <property type="match status" value="1"/>
</dbReference>
<dbReference type="HOGENOM" id="CLU_044616_1_0_1"/>
<dbReference type="GeneID" id="13292124"/>
<reference evidence="3" key="1">
    <citation type="journal article" date="2011" name="Nat. Commun.">
        <title>Effector diversification within compartments of the Leptosphaeria maculans genome affected by Repeat-Induced Point mutations.</title>
        <authorList>
            <person name="Rouxel T."/>
            <person name="Grandaubert J."/>
            <person name="Hane J.K."/>
            <person name="Hoede C."/>
            <person name="van de Wouw A.P."/>
            <person name="Couloux A."/>
            <person name="Dominguez V."/>
            <person name="Anthouard V."/>
            <person name="Bally P."/>
            <person name="Bourras S."/>
            <person name="Cozijnsen A.J."/>
            <person name="Ciuffetti L.M."/>
            <person name="Degrave A."/>
            <person name="Dilmaghani A."/>
            <person name="Duret L."/>
            <person name="Fudal I."/>
            <person name="Goodwin S.B."/>
            <person name="Gout L."/>
            <person name="Glaser N."/>
            <person name="Linglin J."/>
            <person name="Kema G.H.J."/>
            <person name="Lapalu N."/>
            <person name="Lawrence C.B."/>
            <person name="May K."/>
            <person name="Meyer M."/>
            <person name="Ollivier B."/>
            <person name="Poulain J."/>
            <person name="Schoch C.L."/>
            <person name="Simon A."/>
            <person name="Spatafora J.W."/>
            <person name="Stachowiak A."/>
            <person name="Turgeon B.G."/>
            <person name="Tyler B.M."/>
            <person name="Vincent D."/>
            <person name="Weissenbach J."/>
            <person name="Amselem J."/>
            <person name="Quesneville H."/>
            <person name="Oliver R.P."/>
            <person name="Wincker P."/>
            <person name="Balesdent M.-H."/>
            <person name="Howlett B.J."/>
        </authorList>
    </citation>
    <scope>NUCLEOTIDE SEQUENCE [LARGE SCALE GENOMIC DNA]</scope>
    <source>
        <strain evidence="3">JN3 / isolate v23.1.3 / race Av1-4-5-6-7-8</strain>
    </source>
</reference>
<dbReference type="eggNOG" id="ENOG502QWJA">
    <property type="taxonomic scope" value="Eukaryota"/>
</dbReference>
<dbReference type="EMBL" id="FP929064">
    <property type="protein sequence ID" value="CBX90586.1"/>
    <property type="molecule type" value="Genomic_DNA"/>
</dbReference>
<proteinExistence type="predicted"/>
<dbReference type="PANTHER" id="PTHR42067:SF1">
    <property type="entry name" value="MITOTIC APPARATUS PROTEIN P62"/>
    <property type="match status" value="1"/>
</dbReference>
<name>E4ZH16_LEPMJ</name>
<dbReference type="OMA" id="IQLFDWS"/>
<dbReference type="STRING" id="985895.E4ZH16"/>
<protein>
    <recommendedName>
        <fullName evidence="4">Mitotic apparatus protein p62</fullName>
    </recommendedName>
</protein>
<feature type="compositionally biased region" description="Basic and acidic residues" evidence="1">
    <location>
        <begin position="250"/>
        <end position="269"/>
    </location>
</feature>
<sequence length="377" mass="41481">MAVRCIVQVEPASGQGQTVVVEVRQEGKHPLDVRLVGCEGESPYVTTIQQRNLGKLKQKFKGSDDEWLTLLSYFLLQTPPREEQIQILAGVRLVYVLNSGSLELSIRQDIGDIKVTLGEITLPLDEEYEINPFEWAQTSAVAHAETLRQVADLTTRVNSEKSTMAKLDAQLQDFIRNKTEAETAMLQQFMRLLNEKKRKIRDQGRLLAEAQVDLETASTVKASRAATKSRKPVASRSSKRKAPLQATEVDQMRESDSDQMEIDKAKTGEQEGEEAPAVRTPERNSSVTDTEEEEEEEEEGKGNSARMGTGDKSPTGVRASSVVSNRKDEGKVAESKGVPPPRSLPFGRAGTGSGAVTRKPAAPAESEDDESTDDEEL</sequence>
<dbReference type="Gene3D" id="1.20.5.370">
    <property type="match status" value="1"/>
</dbReference>
<accession>E4ZH16</accession>
<evidence type="ECO:0008006" key="4">
    <source>
        <dbReference type="Google" id="ProtNLM"/>
    </source>
</evidence>
<dbReference type="OrthoDB" id="8064436at2759"/>
<dbReference type="AlphaFoldDB" id="E4ZH16"/>
<feature type="region of interest" description="Disordered" evidence="1">
    <location>
        <begin position="218"/>
        <end position="377"/>
    </location>
</feature>
<feature type="compositionally biased region" description="Acidic residues" evidence="1">
    <location>
        <begin position="365"/>
        <end position="377"/>
    </location>
</feature>
<feature type="compositionally biased region" description="Acidic residues" evidence="1">
    <location>
        <begin position="289"/>
        <end position="299"/>
    </location>
</feature>
<evidence type="ECO:0000313" key="3">
    <source>
        <dbReference type="Proteomes" id="UP000002668"/>
    </source>
</evidence>
<dbReference type="Proteomes" id="UP000002668">
    <property type="component" value="Genome"/>
</dbReference>
<gene>
    <name evidence="2" type="ORF">LEMA_P067120.1</name>
</gene>
<dbReference type="InParanoid" id="E4ZH16"/>
<evidence type="ECO:0000313" key="2">
    <source>
        <dbReference type="EMBL" id="CBX90586.1"/>
    </source>
</evidence>
<dbReference type="PANTHER" id="PTHR42067">
    <property type="entry name" value="YALI0C15378P"/>
    <property type="match status" value="1"/>
</dbReference>
<feature type="compositionally biased region" description="Basic and acidic residues" evidence="1">
    <location>
        <begin position="325"/>
        <end position="334"/>
    </location>
</feature>
<dbReference type="VEuPathDB" id="FungiDB:LEMA_P067120.1"/>
<organism evidence="2 3">
    <name type="scientific">Leptosphaeria maculans (strain JN3 / isolate v23.1.3 / race Av1-4-5-6-7-8)</name>
    <name type="common">Blackleg fungus</name>
    <name type="synonym">Phoma lingam</name>
    <dbReference type="NCBI Taxonomy" id="985895"/>
    <lineage>
        <taxon>Eukaryota</taxon>
        <taxon>Fungi</taxon>
        <taxon>Dikarya</taxon>
        <taxon>Ascomycota</taxon>
        <taxon>Pezizomycotina</taxon>
        <taxon>Dothideomycetes</taxon>
        <taxon>Pleosporomycetidae</taxon>
        <taxon>Pleosporales</taxon>
        <taxon>Pleosporineae</taxon>
        <taxon>Leptosphaeriaceae</taxon>
        <taxon>Plenodomus</taxon>
        <taxon>Plenodomus lingam/Leptosphaeria maculans species complex</taxon>
    </lineage>
</organism>
<evidence type="ECO:0000256" key="1">
    <source>
        <dbReference type="SAM" id="MobiDB-lite"/>
    </source>
</evidence>
<keyword evidence="3" id="KW-1185">Reference proteome</keyword>
<feature type="compositionally biased region" description="Basic residues" evidence="1">
    <location>
        <begin position="227"/>
        <end position="242"/>
    </location>
</feature>